<evidence type="ECO:0000256" key="4">
    <source>
        <dbReference type="ARBA" id="ARBA00022692"/>
    </source>
</evidence>
<feature type="transmembrane region" description="Helical" evidence="8">
    <location>
        <begin position="28"/>
        <end position="51"/>
    </location>
</feature>
<dbReference type="InterPro" id="IPR036259">
    <property type="entry name" value="MFS_trans_sf"/>
</dbReference>
<protein>
    <recommendedName>
        <fullName evidence="9">Major facilitator superfamily (MFS) profile domain-containing protein</fullName>
    </recommendedName>
</protein>
<dbReference type="InterPro" id="IPR020846">
    <property type="entry name" value="MFS_dom"/>
</dbReference>
<name>A0A5M9MTI9_9EURO</name>
<dbReference type="GO" id="GO:0022857">
    <property type="term" value="F:transmembrane transporter activity"/>
    <property type="evidence" value="ECO:0007669"/>
    <property type="project" value="InterPro"/>
</dbReference>
<dbReference type="RefSeq" id="XP_033427564.1">
    <property type="nucleotide sequence ID" value="XM_033568758.1"/>
</dbReference>
<comment type="subcellular location">
    <subcellularLocation>
        <location evidence="1">Membrane</location>
        <topology evidence="1">Multi-pass membrane protein</topology>
    </subcellularLocation>
</comment>
<evidence type="ECO:0000259" key="9">
    <source>
        <dbReference type="PROSITE" id="PS50850"/>
    </source>
</evidence>
<dbReference type="InterPro" id="IPR011701">
    <property type="entry name" value="MFS"/>
</dbReference>
<reference evidence="10 11" key="1">
    <citation type="submission" date="2019-08" db="EMBL/GenBank/DDBJ databases">
        <title>The genome sequence of a newly discovered highly antifungal drug resistant Aspergillus species, Aspergillus tanneri NIH 1004.</title>
        <authorList>
            <person name="Mounaud S."/>
            <person name="Singh I."/>
            <person name="Joardar V."/>
            <person name="Pakala S."/>
            <person name="Pakala S."/>
            <person name="Venepally P."/>
            <person name="Chung J.K."/>
            <person name="Losada L."/>
            <person name="Nierman W.C."/>
        </authorList>
    </citation>
    <scope>NUCLEOTIDE SEQUENCE [LARGE SCALE GENOMIC DNA]</scope>
    <source>
        <strain evidence="10 11">NIH1004</strain>
    </source>
</reference>
<evidence type="ECO:0000256" key="8">
    <source>
        <dbReference type="SAM" id="Phobius"/>
    </source>
</evidence>
<keyword evidence="3" id="KW-0813">Transport</keyword>
<dbReference type="GeneID" id="54326788"/>
<feature type="transmembrane region" description="Helical" evidence="8">
    <location>
        <begin position="375"/>
        <end position="394"/>
    </location>
</feature>
<keyword evidence="5 8" id="KW-1133">Transmembrane helix</keyword>
<dbReference type="Pfam" id="PF07690">
    <property type="entry name" value="MFS_1"/>
    <property type="match status" value="2"/>
</dbReference>
<dbReference type="InterPro" id="IPR050930">
    <property type="entry name" value="MFS_Vesicular_Transporter"/>
</dbReference>
<sequence>MHSNGLHDAKASAPSPPWKLEFRSSKRFVISVVSIAVFTDVFIYGMIVPILPVVLKTRVAVPDDELQQWMSILLAAFGGAIFVGSPIFGYFADRSTSRQGPFIMGLLALGGSTVMFWVASTMSGLVVARALQGLSAAVVWTVGMALVVDTVGKDEVGAAMGYVSMAMTVGTVIGPFIGGIVLSRLGYHAVFVIAIALVVLDIILRLVMIERKTASRWTQPQGNDERESLLHSESVTDSIHYATTRSVSSDPPAGSPPTSTQLSDNIDEAIANSRVSSVPVMLRLMCSGTVLVILWATIVSAMVYASFDTVRISPRLTFRTILGLSTEPFHSAQVLPLYVMRTFKWDPFMIGLCFLPLCIPAFSSPQIGDAVDRCSPRPIAFLGFLLGCPVYILLRLIAENTIRDQVLLYMFLFIAGVAETLQMVPLMTEVGNFVEAQEKKHPGIFGNQGGTAQAYGLFNVAWSGGQVLGPLVAGLLVDLGGWTTMVNVFGGICGGTAVAIALTDRSILRSIWGGR</sequence>
<dbReference type="EMBL" id="QUQM01000003">
    <property type="protein sequence ID" value="KAA8648203.1"/>
    <property type="molecule type" value="Genomic_DNA"/>
</dbReference>
<evidence type="ECO:0000313" key="10">
    <source>
        <dbReference type="EMBL" id="KAA8648203.1"/>
    </source>
</evidence>
<dbReference type="OrthoDB" id="5086884at2759"/>
<organism evidence="10 11">
    <name type="scientific">Aspergillus tanneri</name>
    <dbReference type="NCBI Taxonomy" id="1220188"/>
    <lineage>
        <taxon>Eukaryota</taxon>
        <taxon>Fungi</taxon>
        <taxon>Dikarya</taxon>
        <taxon>Ascomycota</taxon>
        <taxon>Pezizomycotina</taxon>
        <taxon>Eurotiomycetes</taxon>
        <taxon>Eurotiomycetidae</taxon>
        <taxon>Eurotiales</taxon>
        <taxon>Aspergillaceae</taxon>
        <taxon>Aspergillus</taxon>
        <taxon>Aspergillus subgen. Circumdati</taxon>
    </lineage>
</organism>
<feature type="transmembrane region" description="Helical" evidence="8">
    <location>
        <begin position="160"/>
        <end position="181"/>
    </location>
</feature>
<feature type="transmembrane region" description="Helical" evidence="8">
    <location>
        <begin position="71"/>
        <end position="90"/>
    </location>
</feature>
<feature type="transmembrane region" description="Helical" evidence="8">
    <location>
        <begin position="102"/>
        <end position="120"/>
    </location>
</feature>
<evidence type="ECO:0000313" key="11">
    <source>
        <dbReference type="Proteomes" id="UP000324241"/>
    </source>
</evidence>
<evidence type="ECO:0000256" key="3">
    <source>
        <dbReference type="ARBA" id="ARBA00022448"/>
    </source>
</evidence>
<evidence type="ECO:0000256" key="6">
    <source>
        <dbReference type="ARBA" id="ARBA00023136"/>
    </source>
</evidence>
<evidence type="ECO:0000256" key="7">
    <source>
        <dbReference type="SAM" id="MobiDB-lite"/>
    </source>
</evidence>
<gene>
    <name evidence="10" type="ORF">ATNIH1004_004086</name>
</gene>
<comment type="caution">
    <text evidence="10">The sequence shown here is derived from an EMBL/GenBank/DDBJ whole genome shotgun (WGS) entry which is preliminary data.</text>
</comment>
<feature type="transmembrane region" description="Helical" evidence="8">
    <location>
        <begin position="187"/>
        <end position="207"/>
    </location>
</feature>
<evidence type="ECO:0000256" key="2">
    <source>
        <dbReference type="ARBA" id="ARBA00006829"/>
    </source>
</evidence>
<dbReference type="PROSITE" id="PS50850">
    <property type="entry name" value="MFS"/>
    <property type="match status" value="1"/>
</dbReference>
<dbReference type="SUPFAM" id="SSF103473">
    <property type="entry name" value="MFS general substrate transporter"/>
    <property type="match status" value="1"/>
</dbReference>
<feature type="region of interest" description="Disordered" evidence="7">
    <location>
        <begin position="244"/>
        <end position="263"/>
    </location>
</feature>
<feature type="transmembrane region" description="Helical" evidence="8">
    <location>
        <begin position="126"/>
        <end position="148"/>
    </location>
</feature>
<proteinExistence type="inferred from homology"/>
<dbReference type="InterPro" id="IPR001958">
    <property type="entry name" value="Tet-R_TetA/multi-R_MdtG-like"/>
</dbReference>
<keyword evidence="4 8" id="KW-0812">Transmembrane</keyword>
<dbReference type="PRINTS" id="PR01035">
    <property type="entry name" value="TCRTETA"/>
</dbReference>
<keyword evidence="6 8" id="KW-0472">Membrane</keyword>
<dbReference type="VEuPathDB" id="FungiDB:EYZ11_010514"/>
<evidence type="ECO:0000256" key="5">
    <source>
        <dbReference type="ARBA" id="ARBA00022989"/>
    </source>
</evidence>
<dbReference type="Gene3D" id="1.20.1250.20">
    <property type="entry name" value="MFS general substrate transporter like domains"/>
    <property type="match status" value="1"/>
</dbReference>
<dbReference type="PANTHER" id="PTHR23506">
    <property type="entry name" value="GH10249P"/>
    <property type="match status" value="1"/>
</dbReference>
<dbReference type="AlphaFoldDB" id="A0A5M9MTI9"/>
<dbReference type="CDD" id="cd17325">
    <property type="entry name" value="MFS_MdtG_SLC18_like"/>
    <property type="match status" value="1"/>
</dbReference>
<feature type="transmembrane region" description="Helical" evidence="8">
    <location>
        <begin position="479"/>
        <end position="502"/>
    </location>
</feature>
<evidence type="ECO:0000256" key="1">
    <source>
        <dbReference type="ARBA" id="ARBA00004141"/>
    </source>
</evidence>
<accession>A0A5M9MTI9</accession>
<dbReference type="GO" id="GO:0016020">
    <property type="term" value="C:membrane"/>
    <property type="evidence" value="ECO:0007669"/>
    <property type="project" value="UniProtKB-SubCell"/>
</dbReference>
<feature type="transmembrane region" description="Helical" evidence="8">
    <location>
        <begin position="280"/>
        <end position="304"/>
    </location>
</feature>
<dbReference type="Proteomes" id="UP000324241">
    <property type="component" value="Unassembled WGS sequence"/>
</dbReference>
<comment type="similarity">
    <text evidence="2">Belongs to the major facilitator superfamily. Vesicular transporter family.</text>
</comment>
<feature type="transmembrane region" description="Helical" evidence="8">
    <location>
        <begin position="406"/>
        <end position="424"/>
    </location>
</feature>
<dbReference type="PANTHER" id="PTHR23506:SF23">
    <property type="entry name" value="GH10249P"/>
    <property type="match status" value="1"/>
</dbReference>
<dbReference type="VEuPathDB" id="FungiDB:EYZ11_010519"/>
<feature type="domain" description="Major facilitator superfamily (MFS) profile" evidence="9">
    <location>
        <begin position="29"/>
        <end position="515"/>
    </location>
</feature>